<dbReference type="AlphaFoldDB" id="A0AAV9UGK6"/>
<proteinExistence type="predicted"/>
<accession>A0AAV9UGK6</accession>
<name>A0AAV9UGK6_9PEZI</name>
<evidence type="ECO:0000256" key="1">
    <source>
        <dbReference type="SAM" id="MobiDB-lite"/>
    </source>
</evidence>
<dbReference type="EMBL" id="JAVHNS010000011">
    <property type="protein sequence ID" value="KAK6340065.1"/>
    <property type="molecule type" value="Genomic_DNA"/>
</dbReference>
<evidence type="ECO:0000313" key="3">
    <source>
        <dbReference type="Proteomes" id="UP001373714"/>
    </source>
</evidence>
<feature type="compositionally biased region" description="Basic and acidic residues" evidence="1">
    <location>
        <begin position="40"/>
        <end position="52"/>
    </location>
</feature>
<feature type="region of interest" description="Disordered" evidence="1">
    <location>
        <begin position="189"/>
        <end position="233"/>
    </location>
</feature>
<reference evidence="2 3" key="1">
    <citation type="submission" date="2019-10" db="EMBL/GenBank/DDBJ databases">
        <authorList>
            <person name="Palmer J.M."/>
        </authorList>
    </citation>
    <scope>NUCLEOTIDE SEQUENCE [LARGE SCALE GENOMIC DNA]</scope>
    <source>
        <strain evidence="2 3">TWF730</strain>
    </source>
</reference>
<comment type="caution">
    <text evidence="2">The sequence shown here is derived from an EMBL/GenBank/DDBJ whole genome shotgun (WGS) entry which is preliminary data.</text>
</comment>
<protein>
    <submittedName>
        <fullName evidence="2">Uncharacterized protein</fullName>
    </submittedName>
</protein>
<dbReference type="Proteomes" id="UP001373714">
    <property type="component" value="Unassembled WGS sequence"/>
</dbReference>
<sequence length="266" mass="29262">MKLKRTVKRMLCCCAASSDVKEEAPRPAKNLNTDGAADSNIDKDGPGNDNGRKYLGKRKPRTVKSDNGSTKDLGHLPQNQLLPEFDFQTSPSDFSLGLEAGHGESAKNPDNNELADIISDSEGLTNASQETLHGSMSSNTILSTSSEVKAAECASDDEHLLPIPTIPTPSDIQFAGFVQMKPFKGIPSHCHKTTPSTPKKPFPYLRQKPRWTNQRDSNLRRPQFSDIPRPRPANCDPVFVRECCVRPVKSPRPAYQTAGFPKFIAF</sequence>
<gene>
    <name evidence="2" type="ORF">TWF730_001838</name>
</gene>
<feature type="region of interest" description="Disordered" evidence="1">
    <location>
        <begin position="18"/>
        <end position="114"/>
    </location>
</feature>
<evidence type="ECO:0000313" key="2">
    <source>
        <dbReference type="EMBL" id="KAK6340065.1"/>
    </source>
</evidence>
<keyword evidence="3" id="KW-1185">Reference proteome</keyword>
<organism evidence="2 3">
    <name type="scientific">Orbilia blumenaviensis</name>
    <dbReference type="NCBI Taxonomy" id="1796055"/>
    <lineage>
        <taxon>Eukaryota</taxon>
        <taxon>Fungi</taxon>
        <taxon>Dikarya</taxon>
        <taxon>Ascomycota</taxon>
        <taxon>Pezizomycotina</taxon>
        <taxon>Orbiliomycetes</taxon>
        <taxon>Orbiliales</taxon>
        <taxon>Orbiliaceae</taxon>
        <taxon>Orbilia</taxon>
    </lineage>
</organism>
<feature type="compositionally biased region" description="Polar residues" evidence="1">
    <location>
        <begin position="77"/>
        <end position="93"/>
    </location>
</feature>